<dbReference type="AlphaFoldDB" id="A0A0C2W479"/>
<evidence type="ECO:0000256" key="3">
    <source>
        <dbReference type="ARBA" id="ARBA00022692"/>
    </source>
</evidence>
<dbReference type="InterPro" id="IPR005349">
    <property type="entry name" value="TMEM14"/>
</dbReference>
<dbReference type="HOGENOM" id="CLU_096652_3_1_1"/>
<sequence length="96" mass="9605">MGVACISGGVAGFLRTGSKPSLIAGCAVGALYLYSGGVLLNGDVRGYYGAAGASAVLLISSLPRVAKGPVPLALSVLSLAAGSYYYPAVRDLQARR</sequence>
<protein>
    <recommendedName>
        <fullName evidence="9">Transmembrane protein 14C</fullName>
    </recommendedName>
</protein>
<dbReference type="STRING" id="933852.A0A0C2W479"/>
<comment type="similarity">
    <text evidence="2">Belongs to the TMEM14 family.</text>
</comment>
<dbReference type="Pfam" id="PF03647">
    <property type="entry name" value="Tmemb_14"/>
    <property type="match status" value="1"/>
</dbReference>
<keyword evidence="5 6" id="KW-0472">Membrane</keyword>
<dbReference type="Gene3D" id="1.10.10.1740">
    <property type="entry name" value="Transmembrane protein 14-like"/>
    <property type="match status" value="1"/>
</dbReference>
<feature type="transmembrane region" description="Helical" evidence="6">
    <location>
        <begin position="72"/>
        <end position="89"/>
    </location>
</feature>
<organism evidence="7 8">
    <name type="scientific">Serendipita vermifera MAFF 305830</name>
    <dbReference type="NCBI Taxonomy" id="933852"/>
    <lineage>
        <taxon>Eukaryota</taxon>
        <taxon>Fungi</taxon>
        <taxon>Dikarya</taxon>
        <taxon>Basidiomycota</taxon>
        <taxon>Agaricomycotina</taxon>
        <taxon>Agaricomycetes</taxon>
        <taxon>Sebacinales</taxon>
        <taxon>Serendipitaceae</taxon>
        <taxon>Serendipita</taxon>
    </lineage>
</organism>
<comment type="subcellular location">
    <subcellularLocation>
        <location evidence="1">Membrane</location>
    </subcellularLocation>
</comment>
<keyword evidence="8" id="KW-1185">Reference proteome</keyword>
<keyword evidence="3 6" id="KW-0812">Transmembrane</keyword>
<gene>
    <name evidence="7" type="ORF">M408DRAFT_333581</name>
</gene>
<accession>A0A0C2W479</accession>
<evidence type="ECO:0000313" key="7">
    <source>
        <dbReference type="EMBL" id="KIM21273.1"/>
    </source>
</evidence>
<dbReference type="EMBL" id="KN824388">
    <property type="protein sequence ID" value="KIM21273.1"/>
    <property type="molecule type" value="Genomic_DNA"/>
</dbReference>
<reference evidence="7 8" key="1">
    <citation type="submission" date="2014-04" db="EMBL/GenBank/DDBJ databases">
        <authorList>
            <consortium name="DOE Joint Genome Institute"/>
            <person name="Kuo A."/>
            <person name="Zuccaro A."/>
            <person name="Kohler A."/>
            <person name="Nagy L.G."/>
            <person name="Floudas D."/>
            <person name="Copeland A."/>
            <person name="Barry K.W."/>
            <person name="Cichocki N."/>
            <person name="Veneault-Fourrey C."/>
            <person name="LaButti K."/>
            <person name="Lindquist E.A."/>
            <person name="Lipzen A."/>
            <person name="Lundell T."/>
            <person name="Morin E."/>
            <person name="Murat C."/>
            <person name="Sun H."/>
            <person name="Tunlid A."/>
            <person name="Henrissat B."/>
            <person name="Grigoriev I.V."/>
            <person name="Hibbett D.S."/>
            <person name="Martin F."/>
            <person name="Nordberg H.P."/>
            <person name="Cantor M.N."/>
            <person name="Hua S.X."/>
        </authorList>
    </citation>
    <scope>NUCLEOTIDE SEQUENCE [LARGE SCALE GENOMIC DNA]</scope>
    <source>
        <strain evidence="7 8">MAFF 305830</strain>
    </source>
</reference>
<evidence type="ECO:0000256" key="4">
    <source>
        <dbReference type="ARBA" id="ARBA00022989"/>
    </source>
</evidence>
<feature type="transmembrane region" description="Helical" evidence="6">
    <location>
        <begin position="47"/>
        <end position="66"/>
    </location>
</feature>
<dbReference type="Proteomes" id="UP000054097">
    <property type="component" value="Unassembled WGS sequence"/>
</dbReference>
<proteinExistence type="inferred from homology"/>
<feature type="transmembrane region" description="Helical" evidence="6">
    <location>
        <begin position="22"/>
        <end position="40"/>
    </location>
</feature>
<evidence type="ECO:0000313" key="8">
    <source>
        <dbReference type="Proteomes" id="UP000054097"/>
    </source>
</evidence>
<dbReference type="OrthoDB" id="5620at2759"/>
<evidence type="ECO:0008006" key="9">
    <source>
        <dbReference type="Google" id="ProtNLM"/>
    </source>
</evidence>
<evidence type="ECO:0000256" key="5">
    <source>
        <dbReference type="ARBA" id="ARBA00023136"/>
    </source>
</evidence>
<keyword evidence="4 6" id="KW-1133">Transmembrane helix</keyword>
<dbReference type="InterPro" id="IPR044890">
    <property type="entry name" value="TMEM14_sf"/>
</dbReference>
<evidence type="ECO:0000256" key="2">
    <source>
        <dbReference type="ARBA" id="ARBA00007590"/>
    </source>
</evidence>
<evidence type="ECO:0000256" key="1">
    <source>
        <dbReference type="ARBA" id="ARBA00004370"/>
    </source>
</evidence>
<evidence type="ECO:0000256" key="6">
    <source>
        <dbReference type="SAM" id="Phobius"/>
    </source>
</evidence>
<name>A0A0C2W479_SERVB</name>
<dbReference type="GO" id="GO:0016020">
    <property type="term" value="C:membrane"/>
    <property type="evidence" value="ECO:0007669"/>
    <property type="project" value="UniProtKB-SubCell"/>
</dbReference>
<reference evidence="8" key="2">
    <citation type="submission" date="2015-01" db="EMBL/GenBank/DDBJ databases">
        <title>Evolutionary Origins and Diversification of the Mycorrhizal Mutualists.</title>
        <authorList>
            <consortium name="DOE Joint Genome Institute"/>
            <consortium name="Mycorrhizal Genomics Consortium"/>
            <person name="Kohler A."/>
            <person name="Kuo A."/>
            <person name="Nagy L.G."/>
            <person name="Floudas D."/>
            <person name="Copeland A."/>
            <person name="Barry K.W."/>
            <person name="Cichocki N."/>
            <person name="Veneault-Fourrey C."/>
            <person name="LaButti K."/>
            <person name="Lindquist E.A."/>
            <person name="Lipzen A."/>
            <person name="Lundell T."/>
            <person name="Morin E."/>
            <person name="Murat C."/>
            <person name="Riley R."/>
            <person name="Ohm R."/>
            <person name="Sun H."/>
            <person name="Tunlid A."/>
            <person name="Henrissat B."/>
            <person name="Grigoriev I.V."/>
            <person name="Hibbett D.S."/>
            <person name="Martin F."/>
        </authorList>
    </citation>
    <scope>NUCLEOTIDE SEQUENCE [LARGE SCALE GENOMIC DNA]</scope>
    <source>
        <strain evidence="8">MAFF 305830</strain>
    </source>
</reference>